<feature type="modified residue" description="4-aspartylphosphate" evidence="2">
    <location>
        <position position="52"/>
    </location>
</feature>
<dbReference type="EMBL" id="MRCG01000008">
    <property type="protein sequence ID" value="OKH47824.1"/>
    <property type="molecule type" value="Genomic_DNA"/>
</dbReference>
<dbReference type="SMART" id="SM00448">
    <property type="entry name" value="REC"/>
    <property type="match status" value="1"/>
</dbReference>
<proteinExistence type="predicted"/>
<comment type="caution">
    <text evidence="4">The sequence shown here is derived from an EMBL/GenBank/DDBJ whole genome shotgun (WGS) entry which is preliminary data.</text>
</comment>
<sequence length="377" mass="42091">MIDILIIEHDAATEQFLVSALKQQGYSITTARSGAEGLTLAEKLLPGVIICDWNIPGTIDGLAICQALKHHPVLSITSLLLLTARYSTADRVKGLEMGADDLLSKPVDINELNARVRAGLRIYQLTQDLRQQKQRMEAEMAEAEGYVRSLLPDDQEGRVPIQSRFLPSQQLGGDCYDYYWLDPDYLVMYLLDVSGHGLGSALLSTSVLNVLRAQSLPDVSFYRPEKVLRALNETFQMSDQNQKYFTIWYGVLNCANRQLLYASAGHPPAVLVSIDGDQNVTTTRLRTPGMPVGMLPEAKYQWQRCQLPPNSSLYLFSDGLYEVLQDNQQYLGLDNFVDLLAVAKRERSIDHILDTVIKCQAGEVASDDMSLMMVNLD</sequence>
<dbReference type="Proteomes" id="UP000185557">
    <property type="component" value="Unassembled WGS sequence"/>
</dbReference>
<dbReference type="AlphaFoldDB" id="A0A1U7J5C0"/>
<name>A0A1U7J5C0_9CYAN</name>
<dbReference type="RefSeq" id="WP_073608783.1">
    <property type="nucleotide sequence ID" value="NZ_MRCG01000008.1"/>
</dbReference>
<dbReference type="PANTHER" id="PTHR43156">
    <property type="entry name" value="STAGE II SPORULATION PROTEIN E-RELATED"/>
    <property type="match status" value="1"/>
</dbReference>
<dbReference type="Gene3D" id="3.40.50.2300">
    <property type="match status" value="1"/>
</dbReference>
<keyword evidence="1" id="KW-0378">Hydrolase</keyword>
<evidence type="ECO:0000256" key="1">
    <source>
        <dbReference type="ARBA" id="ARBA00022801"/>
    </source>
</evidence>
<organism evidence="4 5">
    <name type="scientific">Phormidium tenue NIES-30</name>
    <dbReference type="NCBI Taxonomy" id="549789"/>
    <lineage>
        <taxon>Bacteria</taxon>
        <taxon>Bacillati</taxon>
        <taxon>Cyanobacteriota</taxon>
        <taxon>Cyanophyceae</taxon>
        <taxon>Oscillatoriophycideae</taxon>
        <taxon>Oscillatoriales</taxon>
        <taxon>Oscillatoriaceae</taxon>
        <taxon>Phormidium</taxon>
    </lineage>
</organism>
<dbReference type="SUPFAM" id="SSF81606">
    <property type="entry name" value="PP2C-like"/>
    <property type="match status" value="1"/>
</dbReference>
<evidence type="ECO:0000313" key="4">
    <source>
        <dbReference type="EMBL" id="OKH47824.1"/>
    </source>
</evidence>
<dbReference type="GO" id="GO:0016791">
    <property type="term" value="F:phosphatase activity"/>
    <property type="evidence" value="ECO:0007669"/>
    <property type="project" value="TreeGrafter"/>
</dbReference>
<dbReference type="InterPro" id="IPR011006">
    <property type="entry name" value="CheY-like_superfamily"/>
</dbReference>
<keyword evidence="5" id="KW-1185">Reference proteome</keyword>
<feature type="domain" description="Response regulatory" evidence="3">
    <location>
        <begin position="3"/>
        <end position="120"/>
    </location>
</feature>
<dbReference type="Pfam" id="PF07228">
    <property type="entry name" value="SpoIIE"/>
    <property type="match status" value="1"/>
</dbReference>
<evidence type="ECO:0000313" key="5">
    <source>
        <dbReference type="Proteomes" id="UP000185557"/>
    </source>
</evidence>
<evidence type="ECO:0000259" key="3">
    <source>
        <dbReference type="PROSITE" id="PS50110"/>
    </source>
</evidence>
<accession>A0A1U7J5C0</accession>
<dbReference type="Pfam" id="PF00072">
    <property type="entry name" value="Response_reg"/>
    <property type="match status" value="1"/>
</dbReference>
<dbReference type="PANTHER" id="PTHR43156:SF2">
    <property type="entry name" value="STAGE II SPORULATION PROTEIN E"/>
    <property type="match status" value="1"/>
</dbReference>
<dbReference type="SMART" id="SM00331">
    <property type="entry name" value="PP2C_SIG"/>
    <property type="match status" value="1"/>
</dbReference>
<reference evidence="4 5" key="1">
    <citation type="submission" date="2016-11" db="EMBL/GenBank/DDBJ databases">
        <title>Draft Genome Sequences of Nine Cyanobacterial Strains from Diverse Habitats.</title>
        <authorList>
            <person name="Zhu T."/>
            <person name="Hou S."/>
            <person name="Lu X."/>
            <person name="Hess W.R."/>
        </authorList>
    </citation>
    <scope>NUCLEOTIDE SEQUENCE [LARGE SCALE GENOMIC DNA]</scope>
    <source>
        <strain evidence="4 5">NIES-30</strain>
    </source>
</reference>
<dbReference type="GO" id="GO:0000160">
    <property type="term" value="P:phosphorelay signal transduction system"/>
    <property type="evidence" value="ECO:0007669"/>
    <property type="project" value="InterPro"/>
</dbReference>
<dbReference type="STRING" id="549789.NIES30_12705"/>
<dbReference type="PROSITE" id="PS50110">
    <property type="entry name" value="RESPONSE_REGULATORY"/>
    <property type="match status" value="1"/>
</dbReference>
<dbReference type="SUPFAM" id="SSF52172">
    <property type="entry name" value="CheY-like"/>
    <property type="match status" value="1"/>
</dbReference>
<dbReference type="InterPro" id="IPR036457">
    <property type="entry name" value="PPM-type-like_dom_sf"/>
</dbReference>
<dbReference type="InterPro" id="IPR001932">
    <property type="entry name" value="PPM-type_phosphatase-like_dom"/>
</dbReference>
<dbReference type="InterPro" id="IPR001789">
    <property type="entry name" value="Sig_transdc_resp-reg_receiver"/>
</dbReference>
<dbReference type="Gene3D" id="3.60.40.10">
    <property type="entry name" value="PPM-type phosphatase domain"/>
    <property type="match status" value="1"/>
</dbReference>
<gene>
    <name evidence="4" type="ORF">NIES30_12705</name>
</gene>
<dbReference type="InterPro" id="IPR052016">
    <property type="entry name" value="Bact_Sigma-Reg"/>
</dbReference>
<keyword evidence="2" id="KW-0597">Phosphoprotein</keyword>
<dbReference type="OrthoDB" id="9763484at2"/>
<evidence type="ECO:0000256" key="2">
    <source>
        <dbReference type="PROSITE-ProRule" id="PRU00169"/>
    </source>
</evidence>
<protein>
    <submittedName>
        <fullName evidence="4">Regulator</fullName>
    </submittedName>
</protein>